<dbReference type="OrthoDB" id="3882589at2759"/>
<dbReference type="Proteomes" id="UP000799776">
    <property type="component" value="Unassembled WGS sequence"/>
</dbReference>
<keyword evidence="2" id="KW-1185">Reference proteome</keyword>
<evidence type="ECO:0000313" key="2">
    <source>
        <dbReference type="Proteomes" id="UP000799776"/>
    </source>
</evidence>
<proteinExistence type="predicted"/>
<protein>
    <submittedName>
        <fullName evidence="1">Uncharacterized protein</fullName>
    </submittedName>
</protein>
<evidence type="ECO:0000313" key="1">
    <source>
        <dbReference type="EMBL" id="KAF2084261.1"/>
    </source>
</evidence>
<reference evidence="1" key="1">
    <citation type="journal article" date="2020" name="Stud. Mycol.">
        <title>101 Dothideomycetes genomes: a test case for predicting lifestyles and emergence of pathogens.</title>
        <authorList>
            <person name="Haridas S."/>
            <person name="Albert R."/>
            <person name="Binder M."/>
            <person name="Bloem J."/>
            <person name="Labutti K."/>
            <person name="Salamov A."/>
            <person name="Andreopoulos B."/>
            <person name="Baker S."/>
            <person name="Barry K."/>
            <person name="Bills G."/>
            <person name="Bluhm B."/>
            <person name="Cannon C."/>
            <person name="Castanera R."/>
            <person name="Culley D."/>
            <person name="Daum C."/>
            <person name="Ezra D."/>
            <person name="Gonzalez J."/>
            <person name="Henrissat B."/>
            <person name="Kuo A."/>
            <person name="Liang C."/>
            <person name="Lipzen A."/>
            <person name="Lutzoni F."/>
            <person name="Magnuson J."/>
            <person name="Mondo S."/>
            <person name="Nolan M."/>
            <person name="Ohm R."/>
            <person name="Pangilinan J."/>
            <person name="Park H.-J."/>
            <person name="Ramirez L."/>
            <person name="Alfaro M."/>
            <person name="Sun H."/>
            <person name="Tritt A."/>
            <person name="Yoshinaga Y."/>
            <person name="Zwiers L.-H."/>
            <person name="Turgeon B."/>
            <person name="Goodwin S."/>
            <person name="Spatafora J."/>
            <person name="Crous P."/>
            <person name="Grigoriev I."/>
        </authorList>
    </citation>
    <scope>NUCLEOTIDE SEQUENCE</scope>
    <source>
        <strain evidence="1">CBS 121410</strain>
    </source>
</reference>
<comment type="caution">
    <text evidence="1">The sequence shown here is derived from an EMBL/GenBank/DDBJ whole genome shotgun (WGS) entry which is preliminary data.</text>
</comment>
<organism evidence="1 2">
    <name type="scientific">Saccharata proteae CBS 121410</name>
    <dbReference type="NCBI Taxonomy" id="1314787"/>
    <lineage>
        <taxon>Eukaryota</taxon>
        <taxon>Fungi</taxon>
        <taxon>Dikarya</taxon>
        <taxon>Ascomycota</taxon>
        <taxon>Pezizomycotina</taxon>
        <taxon>Dothideomycetes</taxon>
        <taxon>Dothideomycetes incertae sedis</taxon>
        <taxon>Botryosphaeriales</taxon>
        <taxon>Saccharataceae</taxon>
        <taxon>Saccharata</taxon>
    </lineage>
</organism>
<gene>
    <name evidence="1" type="ORF">K490DRAFT_59685</name>
</gene>
<accession>A0A9P4HRH2</accession>
<dbReference type="EMBL" id="ML978743">
    <property type="protein sequence ID" value="KAF2084261.1"/>
    <property type="molecule type" value="Genomic_DNA"/>
</dbReference>
<dbReference type="AlphaFoldDB" id="A0A9P4HRH2"/>
<name>A0A9P4HRH2_9PEZI</name>
<sequence>MATLRRLADVSDDPALDDYLRGRKISPDFLKEIDGFRRTYPEIILYDPGFAHIMNRAAPLDAYKHFVSGFHRPARYLPDILPQGDLSFHPGFTPARVADASDEELDEFLTTNGYDRDILNMIDDEVASLVRKVQKGHLIHLKDRKLLQYALWGNPVDAYKQYEFHHQLRRLRHHYVPDHTVLEAIPKGNDASATIRLLELLNVEIKAGSNNRH</sequence>